<dbReference type="EMBL" id="VSSQ01113012">
    <property type="protein sequence ID" value="MPN49607.1"/>
    <property type="molecule type" value="Genomic_DNA"/>
</dbReference>
<reference evidence="1" key="1">
    <citation type="submission" date="2019-08" db="EMBL/GenBank/DDBJ databases">
        <authorList>
            <person name="Kucharzyk K."/>
            <person name="Murdoch R.W."/>
            <person name="Higgins S."/>
            <person name="Loffler F."/>
        </authorList>
    </citation>
    <scope>NUCLEOTIDE SEQUENCE</scope>
</reference>
<evidence type="ECO:0000313" key="1">
    <source>
        <dbReference type="EMBL" id="MPN49607.1"/>
    </source>
</evidence>
<protein>
    <submittedName>
        <fullName evidence="1">Uncharacterized protein</fullName>
    </submittedName>
</protein>
<gene>
    <name evidence="1" type="ORF">SDC9_197229</name>
</gene>
<name>A0A645IEB7_9ZZZZ</name>
<accession>A0A645IEB7</accession>
<proteinExistence type="predicted"/>
<sequence>MLKCQKDGLTWVFLANTSSWKGARFPRIIEGMFNKAFSGMDSLPQRDLFDVTSDEMSETDLQSEGEE</sequence>
<comment type="caution">
    <text evidence="1">The sequence shown here is derived from an EMBL/GenBank/DDBJ whole genome shotgun (WGS) entry which is preliminary data.</text>
</comment>
<dbReference type="AlphaFoldDB" id="A0A645IEB7"/>
<organism evidence="1">
    <name type="scientific">bioreactor metagenome</name>
    <dbReference type="NCBI Taxonomy" id="1076179"/>
    <lineage>
        <taxon>unclassified sequences</taxon>
        <taxon>metagenomes</taxon>
        <taxon>ecological metagenomes</taxon>
    </lineage>
</organism>